<dbReference type="EMBL" id="NEVT01000006">
    <property type="protein sequence ID" value="OZI76465.1"/>
    <property type="molecule type" value="Genomic_DNA"/>
</dbReference>
<dbReference type="InterPro" id="IPR036388">
    <property type="entry name" value="WH-like_DNA-bd_sf"/>
</dbReference>
<dbReference type="SUPFAM" id="SSF46894">
    <property type="entry name" value="C-terminal effector domain of the bipartite response regulators"/>
    <property type="match status" value="1"/>
</dbReference>
<name>A0A261VQU0_9BORD</name>
<evidence type="ECO:0000259" key="3">
    <source>
        <dbReference type="PROSITE" id="PS51755"/>
    </source>
</evidence>
<evidence type="ECO:0000313" key="4">
    <source>
        <dbReference type="EMBL" id="OZI76465.1"/>
    </source>
</evidence>
<feature type="DNA-binding region" description="OmpR/PhoB-type" evidence="2">
    <location>
        <begin position="18"/>
        <end position="117"/>
    </location>
</feature>
<dbReference type="GO" id="GO:0003677">
    <property type="term" value="F:DNA binding"/>
    <property type="evidence" value="ECO:0007669"/>
    <property type="project" value="UniProtKB-UniRule"/>
</dbReference>
<keyword evidence="1 2" id="KW-0238">DNA-binding</keyword>
<dbReference type="GO" id="GO:0006355">
    <property type="term" value="P:regulation of DNA-templated transcription"/>
    <property type="evidence" value="ECO:0007669"/>
    <property type="project" value="InterPro"/>
</dbReference>
<feature type="domain" description="OmpR/PhoB-type" evidence="3">
    <location>
        <begin position="18"/>
        <end position="117"/>
    </location>
</feature>
<proteinExistence type="predicted"/>
<evidence type="ECO:0000256" key="2">
    <source>
        <dbReference type="PROSITE-ProRule" id="PRU01091"/>
    </source>
</evidence>
<sequence>MVVSPPPAPASDHSLARVVFAHRSGSDGWWSLLYQGWVLVTPSGQRVSLTSTERACFLCLLANPQRELTRQALMQAVPQASLRTINVSISRLRKKVRAAGARLPLHTVHGMGYVFLGNLVAESSSS</sequence>
<dbReference type="Pfam" id="PF00486">
    <property type="entry name" value="Trans_reg_C"/>
    <property type="match status" value="1"/>
</dbReference>
<dbReference type="Gene3D" id="1.10.10.10">
    <property type="entry name" value="Winged helix-like DNA-binding domain superfamily/Winged helix DNA-binding domain"/>
    <property type="match status" value="1"/>
</dbReference>
<dbReference type="RefSeq" id="WP_038853367.1">
    <property type="nucleotide sequence ID" value="NZ_NEVT01000006.1"/>
</dbReference>
<dbReference type="SMART" id="SM00862">
    <property type="entry name" value="Trans_reg_C"/>
    <property type="match status" value="1"/>
</dbReference>
<keyword evidence="5" id="KW-1185">Reference proteome</keyword>
<dbReference type="Proteomes" id="UP000215633">
    <property type="component" value="Unassembled WGS sequence"/>
</dbReference>
<dbReference type="PROSITE" id="PS51755">
    <property type="entry name" value="OMPR_PHOB"/>
    <property type="match status" value="1"/>
</dbReference>
<evidence type="ECO:0000256" key="1">
    <source>
        <dbReference type="ARBA" id="ARBA00023125"/>
    </source>
</evidence>
<protein>
    <submittedName>
        <fullName evidence="4">Transcriptional regulator</fullName>
    </submittedName>
</protein>
<dbReference type="AlphaFoldDB" id="A0A261VQU0"/>
<organism evidence="4 5">
    <name type="scientific">Bordetella genomosp. 2</name>
    <dbReference type="NCBI Taxonomy" id="1983456"/>
    <lineage>
        <taxon>Bacteria</taxon>
        <taxon>Pseudomonadati</taxon>
        <taxon>Pseudomonadota</taxon>
        <taxon>Betaproteobacteria</taxon>
        <taxon>Burkholderiales</taxon>
        <taxon>Alcaligenaceae</taxon>
        <taxon>Bordetella</taxon>
    </lineage>
</organism>
<reference evidence="5" key="1">
    <citation type="submission" date="2017-05" db="EMBL/GenBank/DDBJ databases">
        <title>Complete and WGS of Bordetella genogroups.</title>
        <authorList>
            <person name="Spilker T."/>
            <person name="Lipuma J."/>
        </authorList>
    </citation>
    <scope>NUCLEOTIDE SEQUENCE [LARGE SCALE GENOMIC DNA]</scope>
    <source>
        <strain evidence="5">AU8256</strain>
    </source>
</reference>
<accession>A0A261VQU0</accession>
<dbReference type="InterPro" id="IPR001867">
    <property type="entry name" value="OmpR/PhoB-type_DNA-bd"/>
</dbReference>
<dbReference type="InterPro" id="IPR016032">
    <property type="entry name" value="Sig_transdc_resp-reg_C-effctor"/>
</dbReference>
<dbReference type="CDD" id="cd00383">
    <property type="entry name" value="trans_reg_C"/>
    <property type="match status" value="1"/>
</dbReference>
<dbReference type="GO" id="GO:0000160">
    <property type="term" value="P:phosphorelay signal transduction system"/>
    <property type="evidence" value="ECO:0007669"/>
    <property type="project" value="InterPro"/>
</dbReference>
<gene>
    <name evidence="4" type="ORF">CAL24_15160</name>
</gene>
<comment type="caution">
    <text evidence="4">The sequence shown here is derived from an EMBL/GenBank/DDBJ whole genome shotgun (WGS) entry which is preliminary data.</text>
</comment>
<evidence type="ECO:0000313" key="5">
    <source>
        <dbReference type="Proteomes" id="UP000215633"/>
    </source>
</evidence>